<feature type="compositionally biased region" description="Basic and acidic residues" evidence="1">
    <location>
        <begin position="18"/>
        <end position="28"/>
    </location>
</feature>
<dbReference type="AlphaFoldDB" id="A0A6A5GP51"/>
<name>A0A6A5GP51_CAERE</name>
<evidence type="ECO:0000256" key="1">
    <source>
        <dbReference type="SAM" id="MobiDB-lite"/>
    </source>
</evidence>
<dbReference type="CTD" id="78775669"/>
<protein>
    <submittedName>
        <fullName evidence="2">Uncharacterized protein</fullName>
    </submittedName>
</protein>
<dbReference type="RefSeq" id="XP_053584308.1">
    <property type="nucleotide sequence ID" value="XM_053729536.1"/>
</dbReference>
<dbReference type="EMBL" id="WUAV01000004">
    <property type="protein sequence ID" value="KAF1756511.1"/>
    <property type="molecule type" value="Genomic_DNA"/>
</dbReference>
<evidence type="ECO:0000313" key="3">
    <source>
        <dbReference type="Proteomes" id="UP000483820"/>
    </source>
</evidence>
<proteinExistence type="predicted"/>
<accession>A0A6A5GP51</accession>
<dbReference type="Proteomes" id="UP000483820">
    <property type="component" value="Chromosome IV"/>
</dbReference>
<feature type="compositionally biased region" description="Pro residues" evidence="1">
    <location>
        <begin position="147"/>
        <end position="167"/>
    </location>
</feature>
<evidence type="ECO:0000313" key="2">
    <source>
        <dbReference type="EMBL" id="KAF1756511.1"/>
    </source>
</evidence>
<comment type="caution">
    <text evidence="2">The sequence shown here is derived from an EMBL/GenBank/DDBJ whole genome shotgun (WGS) entry which is preliminary data.</text>
</comment>
<gene>
    <name evidence="2" type="ORF">GCK72_012964</name>
</gene>
<sequence>MTEEEDPYALSSSESEDEGPKKPIKIEGRSGDLKQLVSVLVTKDKMGAGVSGEPVYLTRSTMLISHTPMSHPPAGTQCTFRRQSTVITAPGSSGNGVSGSGISSQLAFPIQLYPNNVYNNHGYTAHVSGFEAHPTPPSSSHHHHHPNPPPPVPNRPSAPSEETPPPYSAIYPSLANRVN</sequence>
<feature type="region of interest" description="Disordered" evidence="1">
    <location>
        <begin position="128"/>
        <end position="179"/>
    </location>
</feature>
<dbReference type="KEGG" id="crq:GCK72_012964"/>
<feature type="region of interest" description="Disordered" evidence="1">
    <location>
        <begin position="1"/>
        <end position="28"/>
    </location>
</feature>
<organism evidence="2 3">
    <name type="scientific">Caenorhabditis remanei</name>
    <name type="common">Caenorhabditis vulgaris</name>
    <dbReference type="NCBI Taxonomy" id="31234"/>
    <lineage>
        <taxon>Eukaryota</taxon>
        <taxon>Metazoa</taxon>
        <taxon>Ecdysozoa</taxon>
        <taxon>Nematoda</taxon>
        <taxon>Chromadorea</taxon>
        <taxon>Rhabditida</taxon>
        <taxon>Rhabditina</taxon>
        <taxon>Rhabditomorpha</taxon>
        <taxon>Rhabditoidea</taxon>
        <taxon>Rhabditidae</taxon>
        <taxon>Peloderinae</taxon>
        <taxon>Caenorhabditis</taxon>
    </lineage>
</organism>
<reference evidence="2 3" key="1">
    <citation type="submission" date="2019-12" db="EMBL/GenBank/DDBJ databases">
        <title>Chromosome-level assembly of the Caenorhabditis remanei genome.</title>
        <authorList>
            <person name="Teterina A.A."/>
            <person name="Willis J.H."/>
            <person name="Phillips P.C."/>
        </authorList>
    </citation>
    <scope>NUCLEOTIDE SEQUENCE [LARGE SCALE GENOMIC DNA]</scope>
    <source>
        <strain evidence="2 3">PX506</strain>
        <tissue evidence="2">Whole organism</tissue>
    </source>
</reference>
<dbReference type="GeneID" id="78775669"/>